<keyword evidence="3" id="KW-1185">Reference proteome</keyword>
<evidence type="ECO:0000313" key="3">
    <source>
        <dbReference type="Proteomes" id="UP001151760"/>
    </source>
</evidence>
<feature type="region of interest" description="Disordered" evidence="1">
    <location>
        <begin position="55"/>
        <end position="80"/>
    </location>
</feature>
<reference evidence="2" key="1">
    <citation type="journal article" date="2022" name="Int. J. Mol. Sci.">
        <title>Draft Genome of Tanacetum Coccineum: Genomic Comparison of Closely Related Tanacetum-Family Plants.</title>
        <authorList>
            <person name="Yamashiro T."/>
            <person name="Shiraishi A."/>
            <person name="Nakayama K."/>
            <person name="Satake H."/>
        </authorList>
    </citation>
    <scope>NUCLEOTIDE SEQUENCE</scope>
</reference>
<sequence length="269" mass="31207">MKMEILLESTSNNLLVGSHKVGDGDGDTLFEQRQVHYRMLILDQHIQRNHKSSSIYQEKYEHVGPQDTRPQDGKRSQDDDQRLDLADDLMKAQDHISSLNTCHKTKTTTSKERILKDHWRDRFGDEEDDLKENLEDLEECEEDKAIAIIGAIHDKLNDDWFNNTSEDEDDLEGILDYLEPRSYDGFIDLDDEAYNKRRCRLLEMTYKEPTPILMEKVKVTRYTIGPGWIYTKVKVLGVDEIPRTRDNVAAIRAKLMEKVAHKGNGQANT</sequence>
<protein>
    <submittedName>
        <fullName evidence="2">Uncharacterized protein</fullName>
    </submittedName>
</protein>
<feature type="compositionally biased region" description="Basic and acidic residues" evidence="1">
    <location>
        <begin position="58"/>
        <end position="80"/>
    </location>
</feature>
<organism evidence="2 3">
    <name type="scientific">Tanacetum coccineum</name>
    <dbReference type="NCBI Taxonomy" id="301880"/>
    <lineage>
        <taxon>Eukaryota</taxon>
        <taxon>Viridiplantae</taxon>
        <taxon>Streptophyta</taxon>
        <taxon>Embryophyta</taxon>
        <taxon>Tracheophyta</taxon>
        <taxon>Spermatophyta</taxon>
        <taxon>Magnoliopsida</taxon>
        <taxon>eudicotyledons</taxon>
        <taxon>Gunneridae</taxon>
        <taxon>Pentapetalae</taxon>
        <taxon>asterids</taxon>
        <taxon>campanulids</taxon>
        <taxon>Asterales</taxon>
        <taxon>Asteraceae</taxon>
        <taxon>Asteroideae</taxon>
        <taxon>Anthemideae</taxon>
        <taxon>Anthemidinae</taxon>
        <taxon>Tanacetum</taxon>
    </lineage>
</organism>
<accession>A0ABQ5HPY0</accession>
<dbReference type="Proteomes" id="UP001151760">
    <property type="component" value="Unassembled WGS sequence"/>
</dbReference>
<evidence type="ECO:0000313" key="2">
    <source>
        <dbReference type="EMBL" id="GJT89474.1"/>
    </source>
</evidence>
<proteinExistence type="predicted"/>
<comment type="caution">
    <text evidence="2">The sequence shown here is derived from an EMBL/GenBank/DDBJ whole genome shotgun (WGS) entry which is preliminary data.</text>
</comment>
<evidence type="ECO:0000256" key="1">
    <source>
        <dbReference type="SAM" id="MobiDB-lite"/>
    </source>
</evidence>
<gene>
    <name evidence="2" type="ORF">Tco_1071191</name>
</gene>
<reference evidence="2" key="2">
    <citation type="submission" date="2022-01" db="EMBL/GenBank/DDBJ databases">
        <authorList>
            <person name="Yamashiro T."/>
            <person name="Shiraishi A."/>
            <person name="Satake H."/>
            <person name="Nakayama K."/>
        </authorList>
    </citation>
    <scope>NUCLEOTIDE SEQUENCE</scope>
</reference>
<dbReference type="EMBL" id="BQNB010019827">
    <property type="protein sequence ID" value="GJT89474.1"/>
    <property type="molecule type" value="Genomic_DNA"/>
</dbReference>
<name>A0ABQ5HPY0_9ASTR</name>